<dbReference type="EMBL" id="AMZO01000021">
    <property type="protein sequence ID" value="ELR64930.1"/>
    <property type="molecule type" value="Genomic_DNA"/>
</dbReference>
<comment type="caution">
    <text evidence="1">The sequence shown here is derived from an EMBL/GenBank/DDBJ whole genome shotgun (WGS) entry which is preliminary data.</text>
</comment>
<protein>
    <submittedName>
        <fullName evidence="1">Uncharacterized protein</fullName>
    </submittedName>
</protein>
<accession>L8J7T3</accession>
<dbReference type="AlphaFoldDB" id="L8J7T3"/>
<gene>
    <name evidence="1" type="ORF">C942_02020</name>
</gene>
<evidence type="ECO:0000313" key="1">
    <source>
        <dbReference type="EMBL" id="ELR64930.1"/>
    </source>
</evidence>
<keyword evidence="2" id="KW-1185">Reference proteome</keyword>
<dbReference type="Proteomes" id="UP000011134">
    <property type="component" value="Unassembled WGS sequence"/>
</dbReference>
<proteinExistence type="predicted"/>
<dbReference type="PATRIC" id="fig|1056511.3.peg.3095"/>
<name>L8J7T3_9GAMM</name>
<evidence type="ECO:0000313" key="2">
    <source>
        <dbReference type="Proteomes" id="UP000011134"/>
    </source>
</evidence>
<reference evidence="1 2" key="1">
    <citation type="submission" date="2012-12" db="EMBL/GenBank/DDBJ databases">
        <title>Genome Assembly of Photobacterium sp. AK15.</title>
        <authorList>
            <person name="Khatri I."/>
            <person name="Vaidya B."/>
            <person name="Srinivas T.N.R."/>
            <person name="Subramanian S."/>
            <person name="Pinnaka A."/>
        </authorList>
    </citation>
    <scope>NUCLEOTIDE SEQUENCE [LARGE SCALE GENOMIC DNA]</scope>
    <source>
        <strain evidence="1 2">AK15</strain>
    </source>
</reference>
<organism evidence="1 2">
    <name type="scientific">Photobacterium marinum</name>
    <dbReference type="NCBI Taxonomy" id="1056511"/>
    <lineage>
        <taxon>Bacteria</taxon>
        <taxon>Pseudomonadati</taxon>
        <taxon>Pseudomonadota</taxon>
        <taxon>Gammaproteobacteria</taxon>
        <taxon>Vibrionales</taxon>
        <taxon>Vibrionaceae</taxon>
        <taxon>Photobacterium</taxon>
    </lineage>
</organism>
<sequence>MELGEALFHLCITHMVDNINHVPENIVLNKIMVKRVWWREWLI</sequence>